<dbReference type="PROSITE" id="PS50801">
    <property type="entry name" value="STAS"/>
    <property type="match status" value="1"/>
</dbReference>
<dbReference type="Pfam" id="PF01740">
    <property type="entry name" value="STAS"/>
    <property type="match status" value="1"/>
</dbReference>
<gene>
    <name evidence="4" type="ORF">HFP15_30250</name>
</gene>
<evidence type="ECO:0000259" key="3">
    <source>
        <dbReference type="PROSITE" id="PS50801"/>
    </source>
</evidence>
<dbReference type="CDD" id="cd07043">
    <property type="entry name" value="STAS_anti-anti-sigma_factors"/>
    <property type="match status" value="1"/>
</dbReference>
<comment type="similarity">
    <text evidence="1 2">Belongs to the anti-sigma-factor antagonist family.</text>
</comment>
<dbReference type="EMBL" id="JAAXLS010000032">
    <property type="protein sequence ID" value="NKQ57161.1"/>
    <property type="molecule type" value="Genomic_DNA"/>
</dbReference>
<dbReference type="InterPro" id="IPR003658">
    <property type="entry name" value="Anti-sigma_ant"/>
</dbReference>
<name>A0ABX1JD37_9PSEU</name>
<evidence type="ECO:0000256" key="1">
    <source>
        <dbReference type="ARBA" id="ARBA00009013"/>
    </source>
</evidence>
<evidence type="ECO:0000256" key="2">
    <source>
        <dbReference type="RuleBase" id="RU003749"/>
    </source>
</evidence>
<dbReference type="Gene3D" id="3.30.750.24">
    <property type="entry name" value="STAS domain"/>
    <property type="match status" value="1"/>
</dbReference>
<feature type="domain" description="STAS" evidence="3">
    <location>
        <begin position="2"/>
        <end position="110"/>
    </location>
</feature>
<dbReference type="PANTHER" id="PTHR33495">
    <property type="entry name" value="ANTI-SIGMA FACTOR ANTAGONIST TM_1081-RELATED-RELATED"/>
    <property type="match status" value="1"/>
</dbReference>
<evidence type="ECO:0000313" key="5">
    <source>
        <dbReference type="Proteomes" id="UP000715441"/>
    </source>
</evidence>
<dbReference type="InterPro" id="IPR036513">
    <property type="entry name" value="STAS_dom_sf"/>
</dbReference>
<protein>
    <recommendedName>
        <fullName evidence="2">Anti-sigma factor antagonist</fullName>
    </recommendedName>
</protein>
<keyword evidence="5" id="KW-1185">Reference proteome</keyword>
<proteinExistence type="inferred from homology"/>
<dbReference type="SUPFAM" id="SSF52091">
    <property type="entry name" value="SpoIIaa-like"/>
    <property type="match status" value="1"/>
</dbReference>
<sequence>MRIETEDRQDGIQLARTAGELDALGAPILREYLDERIGSAGPFVLDLDNVTFLGSAGLHLLLRASQSADRAQLSWALVGNHHPVARPLQITGLAGHLPMRPSVPEAILSLASPSLVDVR</sequence>
<dbReference type="RefSeq" id="WP_168520187.1">
    <property type="nucleotide sequence ID" value="NZ_JAAXLS010000032.1"/>
</dbReference>
<organism evidence="4 5">
    <name type="scientific">Amycolatopsis acididurans</name>
    <dbReference type="NCBI Taxonomy" id="2724524"/>
    <lineage>
        <taxon>Bacteria</taxon>
        <taxon>Bacillati</taxon>
        <taxon>Actinomycetota</taxon>
        <taxon>Actinomycetes</taxon>
        <taxon>Pseudonocardiales</taxon>
        <taxon>Pseudonocardiaceae</taxon>
        <taxon>Amycolatopsis</taxon>
    </lineage>
</organism>
<accession>A0ABX1JD37</accession>
<dbReference type="Proteomes" id="UP000715441">
    <property type="component" value="Unassembled WGS sequence"/>
</dbReference>
<dbReference type="InterPro" id="IPR002645">
    <property type="entry name" value="STAS_dom"/>
</dbReference>
<reference evidence="4 5" key="1">
    <citation type="submission" date="2020-04" db="EMBL/GenBank/DDBJ databases">
        <title>Novel species.</title>
        <authorList>
            <person name="Teo W.F.A."/>
            <person name="Lipun K."/>
            <person name="Srisuk N."/>
            <person name="Duangmal K."/>
        </authorList>
    </citation>
    <scope>NUCLEOTIDE SEQUENCE [LARGE SCALE GENOMIC DNA]</scope>
    <source>
        <strain evidence="4 5">K13G38</strain>
    </source>
</reference>
<dbReference type="NCBIfam" id="TIGR00377">
    <property type="entry name" value="ant_ant_sig"/>
    <property type="match status" value="1"/>
</dbReference>
<comment type="caution">
    <text evidence="4">The sequence shown here is derived from an EMBL/GenBank/DDBJ whole genome shotgun (WGS) entry which is preliminary data.</text>
</comment>
<evidence type="ECO:0000313" key="4">
    <source>
        <dbReference type="EMBL" id="NKQ57161.1"/>
    </source>
</evidence>